<name>A0A8T3CEF7_DENNO</name>
<dbReference type="InterPro" id="IPR003892">
    <property type="entry name" value="CUE"/>
</dbReference>
<dbReference type="AlphaFoldDB" id="A0A8T3CEF7"/>
<dbReference type="PANTHER" id="PTHR48459:SF1">
    <property type="entry name" value="CUE DOMAIN-CONTAINING PROTEIN"/>
    <property type="match status" value="1"/>
</dbReference>
<accession>A0A8T3CEF7</accession>
<dbReference type="PANTHER" id="PTHR48459">
    <property type="entry name" value="CUE DOMAIN-CONTAINING PROTEIN"/>
    <property type="match status" value="1"/>
</dbReference>
<feature type="compositionally biased region" description="Polar residues" evidence="1">
    <location>
        <begin position="774"/>
        <end position="789"/>
    </location>
</feature>
<dbReference type="PROSITE" id="PS51140">
    <property type="entry name" value="CUE"/>
    <property type="match status" value="1"/>
</dbReference>
<sequence>MSMGMIACVPKQRLYGVSPIGVLVVELFRICFSDLCQRFCFYPLCEIVHSQDDELPLSRNLNRSSYSRVTYHGEISRTPAPAPNTPEAPSTYNVQPGGKGEHSVDHQILRRYILPQNLRLSLLLILPPSRSILISCWWILDELSEISLSDQSLNFFLELPACFGSMPMAPVEVTILLLVFDVGLQRMWPLYALLVAIDSRMSSSSIFKSLRELFPQVDLRILRAISIEHEEDINEAIEFILSEVLPAANTTPDFPCILHDNGIPEQELRERDNGPEHINIPDDKTVSPFGMPDFIGGAENRGMDSLVADGTKGCVLWQPHLMFLDADLKSSTEQEESSYNNGLNLNLNHLSEKEDENFFYKAPNQNNHFESLSDGGPENIILTKQLTKYSEEPETKDVFQLRDGENITVQLDEQTISSAVFDNNCESPVEYGSEKQNDINIELNVCDDLSGCSSDGYRPFNLHDLETVVYPSPVLTCALSLSGVSEKDQIYQDSINETYKDAIDYENHSARDLDVNYLDISSEEYVLPIDIATQSGHAVSTDVVEESIEDAKISKKYLVCSLESMVSMMREVELLEGKAKQAQEEASVAGHHILSKVEELQQIVKQSKDENDMQSGQVYGERSILATEARELQSRLLRMSEERCKYLSVIEEIFRALEVRQSAAKDVIAAADLEKQEKEEVALKALKEQELLMDAVLAESQNLKQEEEENSKLREFLMDRGHVVDSLQGEIAIICEDILSLKQRVDGRIPFTRSLISSSFSKSLMSSFSSSSSDHNGGSPASTNRLTNTETHEKHQEVENTSLNSLDSRSNPLDDWELCEK</sequence>
<gene>
    <name evidence="3" type="ORF">KFK09_000351</name>
</gene>
<protein>
    <recommendedName>
        <fullName evidence="2">CUE domain-containing protein</fullName>
    </recommendedName>
</protein>
<dbReference type="GO" id="GO:0043130">
    <property type="term" value="F:ubiquitin binding"/>
    <property type="evidence" value="ECO:0007669"/>
    <property type="project" value="InterPro"/>
</dbReference>
<keyword evidence="4" id="KW-1185">Reference proteome</keyword>
<feature type="region of interest" description="Disordered" evidence="1">
    <location>
        <begin position="767"/>
        <end position="821"/>
    </location>
</feature>
<evidence type="ECO:0000313" key="3">
    <source>
        <dbReference type="EMBL" id="KAI0530803.1"/>
    </source>
</evidence>
<feature type="region of interest" description="Disordered" evidence="1">
    <location>
        <begin position="77"/>
        <end position="98"/>
    </location>
</feature>
<evidence type="ECO:0000256" key="1">
    <source>
        <dbReference type="SAM" id="MobiDB-lite"/>
    </source>
</evidence>
<evidence type="ECO:0000313" key="4">
    <source>
        <dbReference type="Proteomes" id="UP000829196"/>
    </source>
</evidence>
<evidence type="ECO:0000259" key="2">
    <source>
        <dbReference type="PROSITE" id="PS51140"/>
    </source>
</evidence>
<reference evidence="3" key="1">
    <citation type="journal article" date="2022" name="Front. Genet.">
        <title>Chromosome-Scale Assembly of the Dendrobium nobile Genome Provides Insights Into the Molecular Mechanism of the Biosynthesis of the Medicinal Active Ingredient of Dendrobium.</title>
        <authorList>
            <person name="Xu Q."/>
            <person name="Niu S.-C."/>
            <person name="Li K.-L."/>
            <person name="Zheng P.-J."/>
            <person name="Zhang X.-J."/>
            <person name="Jia Y."/>
            <person name="Liu Y."/>
            <person name="Niu Y.-X."/>
            <person name="Yu L.-H."/>
            <person name="Chen D.-F."/>
            <person name="Zhang G.-Q."/>
        </authorList>
    </citation>
    <scope>NUCLEOTIDE SEQUENCE</scope>
    <source>
        <tissue evidence="3">Leaf</tissue>
    </source>
</reference>
<organism evidence="3 4">
    <name type="scientific">Dendrobium nobile</name>
    <name type="common">Orchid</name>
    <dbReference type="NCBI Taxonomy" id="94219"/>
    <lineage>
        <taxon>Eukaryota</taxon>
        <taxon>Viridiplantae</taxon>
        <taxon>Streptophyta</taxon>
        <taxon>Embryophyta</taxon>
        <taxon>Tracheophyta</taxon>
        <taxon>Spermatophyta</taxon>
        <taxon>Magnoliopsida</taxon>
        <taxon>Liliopsida</taxon>
        <taxon>Asparagales</taxon>
        <taxon>Orchidaceae</taxon>
        <taxon>Epidendroideae</taxon>
        <taxon>Malaxideae</taxon>
        <taxon>Dendrobiinae</taxon>
        <taxon>Dendrobium</taxon>
    </lineage>
</organism>
<proteinExistence type="predicted"/>
<feature type="domain" description="CUE" evidence="2">
    <location>
        <begin position="202"/>
        <end position="245"/>
    </location>
</feature>
<dbReference type="EMBL" id="JAGYWB010000001">
    <property type="protein sequence ID" value="KAI0530803.1"/>
    <property type="molecule type" value="Genomic_DNA"/>
</dbReference>
<dbReference type="CDD" id="cd14279">
    <property type="entry name" value="CUE"/>
    <property type="match status" value="1"/>
</dbReference>
<comment type="caution">
    <text evidence="3">The sequence shown here is derived from an EMBL/GenBank/DDBJ whole genome shotgun (WGS) entry which is preliminary data.</text>
</comment>
<dbReference type="Proteomes" id="UP000829196">
    <property type="component" value="Unassembled WGS sequence"/>
</dbReference>
<dbReference type="OrthoDB" id="620544at2759"/>
<feature type="compositionally biased region" description="Polar residues" evidence="1">
    <location>
        <begin position="799"/>
        <end position="811"/>
    </location>
</feature>